<dbReference type="PANTHER" id="PTHR13609">
    <property type="entry name" value="UBIQUITIN DOMAIN CONTAINING 1 PROTEIN-RELATED"/>
    <property type="match status" value="1"/>
</dbReference>
<dbReference type="OrthoDB" id="1640476at2759"/>
<dbReference type="InterPro" id="IPR000626">
    <property type="entry name" value="Ubiquitin-like_dom"/>
</dbReference>
<keyword evidence="4" id="KW-1185">Reference proteome</keyword>
<sequence length="305" mass="33770">MGCCFSRQSGSDAPYSADASSSPIARAVNPQQRPSSTADDANGQHALSHGQRARQPLSQHIDKPLRRHEWTSRDRAWTRADLDLQRTEFFDTRVTGRSEVWQVLRTALEAMWESDIRRAAGVEPVDDDGTGGLATAQGLLKAAEVTLPTGDLSNGVYDSLGNYYALPEWIVSDPTNVAEDSRTRSESVDGDGKVDDDLTGEDTTEEVDEDEALRRREEKGKAVVDIKNLVKVRARLSENYPDVVIGIDADESVRSLARKIMEESGLPSTRLVRVAYMGKILKENMSLQSQGWQKDHVVNALVFNR</sequence>
<protein>
    <recommendedName>
        <fullName evidence="2">Ubiquitin-like domain-containing protein</fullName>
    </recommendedName>
</protein>
<dbReference type="SUPFAM" id="SSF54236">
    <property type="entry name" value="Ubiquitin-like"/>
    <property type="match status" value="1"/>
</dbReference>
<organism evidence="3 4">
    <name type="scientific">Xylaria flabelliformis</name>
    <dbReference type="NCBI Taxonomy" id="2512241"/>
    <lineage>
        <taxon>Eukaryota</taxon>
        <taxon>Fungi</taxon>
        <taxon>Dikarya</taxon>
        <taxon>Ascomycota</taxon>
        <taxon>Pezizomycotina</taxon>
        <taxon>Sordariomycetes</taxon>
        <taxon>Xylariomycetidae</taxon>
        <taxon>Xylariales</taxon>
        <taxon>Xylariaceae</taxon>
        <taxon>Xylaria</taxon>
    </lineage>
</organism>
<dbReference type="Gene3D" id="3.10.20.90">
    <property type="entry name" value="Phosphatidylinositol 3-kinase Catalytic Subunit, Chain A, domain 1"/>
    <property type="match status" value="1"/>
</dbReference>
<dbReference type="InterPro" id="IPR029071">
    <property type="entry name" value="Ubiquitin-like_domsf"/>
</dbReference>
<evidence type="ECO:0000313" key="3">
    <source>
        <dbReference type="EMBL" id="TRX98790.1"/>
    </source>
</evidence>
<dbReference type="AlphaFoldDB" id="A0A553IF30"/>
<dbReference type="InterPro" id="IPR032752">
    <property type="entry name" value="DC-UbP/UBTD2_N"/>
</dbReference>
<feature type="region of interest" description="Disordered" evidence="1">
    <location>
        <begin position="177"/>
        <end position="210"/>
    </location>
</feature>
<feature type="compositionally biased region" description="Low complexity" evidence="1">
    <location>
        <begin position="9"/>
        <end position="25"/>
    </location>
</feature>
<dbReference type="InterPro" id="IPR039869">
    <property type="entry name" value="UBTD1/2"/>
</dbReference>
<gene>
    <name evidence="3" type="ORF">FHL15_000132</name>
</gene>
<reference evidence="4" key="1">
    <citation type="submission" date="2019-06" db="EMBL/GenBank/DDBJ databases">
        <title>Draft genome sequence of the griseofulvin-producing fungus Xylaria cubensis strain G536.</title>
        <authorList>
            <person name="Mead M.E."/>
            <person name="Raja H.A."/>
            <person name="Steenwyk J.L."/>
            <person name="Knowles S.L."/>
            <person name="Oberlies N.H."/>
            <person name="Rokas A."/>
        </authorList>
    </citation>
    <scope>NUCLEOTIDE SEQUENCE [LARGE SCALE GENOMIC DNA]</scope>
    <source>
        <strain evidence="4">G536</strain>
    </source>
</reference>
<feature type="compositionally biased region" description="Acidic residues" evidence="1">
    <location>
        <begin position="197"/>
        <end position="210"/>
    </location>
</feature>
<evidence type="ECO:0000313" key="4">
    <source>
        <dbReference type="Proteomes" id="UP000319160"/>
    </source>
</evidence>
<feature type="region of interest" description="Disordered" evidence="1">
    <location>
        <begin position="1"/>
        <end position="66"/>
    </location>
</feature>
<dbReference type="Pfam" id="PF16455">
    <property type="entry name" value="UBD"/>
    <property type="match status" value="1"/>
</dbReference>
<proteinExistence type="predicted"/>
<accession>A0A553IF30</accession>
<dbReference type="InterPro" id="IPR038169">
    <property type="entry name" value="DC-UbP/UBTD2_N_sf"/>
</dbReference>
<name>A0A553IF30_9PEZI</name>
<dbReference type="Proteomes" id="UP000319160">
    <property type="component" value="Unassembled WGS sequence"/>
</dbReference>
<dbReference type="PROSITE" id="PS50053">
    <property type="entry name" value="UBIQUITIN_2"/>
    <property type="match status" value="1"/>
</dbReference>
<dbReference type="Pfam" id="PF00240">
    <property type="entry name" value="ubiquitin"/>
    <property type="match status" value="1"/>
</dbReference>
<evidence type="ECO:0000256" key="1">
    <source>
        <dbReference type="SAM" id="MobiDB-lite"/>
    </source>
</evidence>
<evidence type="ECO:0000259" key="2">
    <source>
        <dbReference type="PROSITE" id="PS50053"/>
    </source>
</evidence>
<comment type="caution">
    <text evidence="3">The sequence shown here is derived from an EMBL/GenBank/DDBJ whole genome shotgun (WGS) entry which is preliminary data.</text>
</comment>
<feature type="compositionally biased region" description="Polar residues" evidence="1">
    <location>
        <begin position="29"/>
        <end position="39"/>
    </location>
</feature>
<dbReference type="EMBL" id="VFLP01000001">
    <property type="protein sequence ID" value="TRX98790.1"/>
    <property type="molecule type" value="Genomic_DNA"/>
</dbReference>
<feature type="compositionally biased region" description="Basic and acidic residues" evidence="1">
    <location>
        <begin position="179"/>
        <end position="196"/>
    </location>
</feature>
<dbReference type="Gene3D" id="1.20.225.20">
    <property type="entry name" value="Ub domain-containing protein, DC-UbP/UBTD2, N-terminal domain"/>
    <property type="match status" value="1"/>
</dbReference>
<feature type="domain" description="Ubiquitin-like" evidence="2">
    <location>
        <begin position="230"/>
        <end position="305"/>
    </location>
</feature>